<keyword evidence="2" id="KW-1185">Reference proteome</keyword>
<gene>
    <name evidence="1" type="ORF">C453_12821</name>
</gene>
<dbReference type="EMBL" id="AOLK01000020">
    <property type="protein sequence ID" value="ELZ84429.1"/>
    <property type="molecule type" value="Genomic_DNA"/>
</dbReference>
<dbReference type="AlphaFoldDB" id="M0HMU8"/>
<dbReference type="Proteomes" id="UP000011612">
    <property type="component" value="Unassembled WGS sequence"/>
</dbReference>
<dbReference type="STRING" id="1230453.C453_12821"/>
<proteinExistence type="predicted"/>
<comment type="caution">
    <text evidence="1">The sequence shown here is derived from an EMBL/GenBank/DDBJ whole genome shotgun (WGS) entry which is preliminary data.</text>
</comment>
<reference evidence="1 2" key="1">
    <citation type="journal article" date="2014" name="PLoS Genet.">
        <title>Phylogenetically driven sequencing of extremely halophilic archaea reveals strategies for static and dynamic osmo-response.</title>
        <authorList>
            <person name="Becker E.A."/>
            <person name="Seitzer P.M."/>
            <person name="Tritt A."/>
            <person name="Larsen D."/>
            <person name="Krusor M."/>
            <person name="Yao A.I."/>
            <person name="Wu D."/>
            <person name="Madern D."/>
            <person name="Eisen J.A."/>
            <person name="Darling A.E."/>
            <person name="Facciotti M.T."/>
        </authorList>
    </citation>
    <scope>NUCLEOTIDE SEQUENCE [LARGE SCALE GENOMIC DNA]</scope>
    <source>
        <strain evidence="1 2">ATCC BAA-1513</strain>
    </source>
</reference>
<accession>M0HMU8</accession>
<evidence type="ECO:0000313" key="2">
    <source>
        <dbReference type="Proteomes" id="UP000011612"/>
    </source>
</evidence>
<name>M0HMU8_HALEO</name>
<sequence length="79" mass="8986">MVRSFSSSETHFRLIKSETSVGQDGYRKGEPKAMECASCGAKVPITREPSVSIEELPHCSNCDQRDVKSEYWIERFLDD</sequence>
<organism evidence="1 2">
    <name type="scientific">Haloferax elongans ATCC BAA-1513</name>
    <dbReference type="NCBI Taxonomy" id="1230453"/>
    <lineage>
        <taxon>Archaea</taxon>
        <taxon>Methanobacteriati</taxon>
        <taxon>Methanobacteriota</taxon>
        <taxon>Stenosarchaea group</taxon>
        <taxon>Halobacteria</taxon>
        <taxon>Halobacteriales</taxon>
        <taxon>Haloferacaceae</taxon>
        <taxon>Haloferax</taxon>
    </lineage>
</organism>
<evidence type="ECO:0000313" key="1">
    <source>
        <dbReference type="EMBL" id="ELZ84429.1"/>
    </source>
</evidence>
<protein>
    <submittedName>
        <fullName evidence="1">Uncharacterized protein</fullName>
    </submittedName>
</protein>